<keyword evidence="2" id="KW-1185">Reference proteome</keyword>
<dbReference type="EMBL" id="KV918812">
    <property type="protein sequence ID" value="OSX78491.1"/>
    <property type="molecule type" value="Genomic_DNA"/>
</dbReference>
<organism evidence="1 2">
    <name type="scientific">Porphyra umbilicalis</name>
    <name type="common">Purple laver</name>
    <name type="synonym">Red alga</name>
    <dbReference type="NCBI Taxonomy" id="2786"/>
    <lineage>
        <taxon>Eukaryota</taxon>
        <taxon>Rhodophyta</taxon>
        <taxon>Bangiophyceae</taxon>
        <taxon>Bangiales</taxon>
        <taxon>Bangiaceae</taxon>
        <taxon>Porphyra</taxon>
    </lineage>
</organism>
<accession>A0A1X6PC86</accession>
<evidence type="ECO:0000313" key="1">
    <source>
        <dbReference type="EMBL" id="OSX78491.1"/>
    </source>
</evidence>
<reference evidence="1 2" key="1">
    <citation type="submission" date="2017-03" db="EMBL/GenBank/DDBJ databases">
        <title>WGS assembly of Porphyra umbilicalis.</title>
        <authorList>
            <person name="Brawley S.H."/>
            <person name="Blouin N.A."/>
            <person name="Ficko-Blean E."/>
            <person name="Wheeler G.L."/>
            <person name="Lohr M."/>
            <person name="Goodson H.V."/>
            <person name="Jenkins J.W."/>
            <person name="Blaby-Haas C.E."/>
            <person name="Helliwell K.E."/>
            <person name="Chan C."/>
            <person name="Marriage T."/>
            <person name="Bhattacharya D."/>
            <person name="Klein A.S."/>
            <person name="Badis Y."/>
            <person name="Brodie J."/>
            <person name="Cao Y."/>
            <person name="Collen J."/>
            <person name="Dittami S.M."/>
            <person name="Gachon C.M."/>
            <person name="Green B.R."/>
            <person name="Karpowicz S."/>
            <person name="Kim J.W."/>
            <person name="Kudahl U."/>
            <person name="Lin S."/>
            <person name="Michel G."/>
            <person name="Mittag M."/>
            <person name="Olson B.J."/>
            <person name="Pangilinan J."/>
            <person name="Peng Y."/>
            <person name="Qiu H."/>
            <person name="Shu S."/>
            <person name="Singer J.T."/>
            <person name="Smith A.G."/>
            <person name="Sprecher B.N."/>
            <person name="Wagner V."/>
            <person name="Wang W."/>
            <person name="Wang Z.-Y."/>
            <person name="Yan J."/>
            <person name="Yarish C."/>
            <person name="Zoeuner-Riek S."/>
            <person name="Zhuang Y."/>
            <person name="Zou Y."/>
            <person name="Lindquist E.A."/>
            <person name="Grimwood J."/>
            <person name="Barry K."/>
            <person name="Rokhsar D.S."/>
            <person name="Schmutz J."/>
            <person name="Stiller J.W."/>
            <person name="Grossman A.R."/>
            <person name="Prochnik S.E."/>
        </authorList>
    </citation>
    <scope>NUCLEOTIDE SEQUENCE [LARGE SCALE GENOMIC DNA]</scope>
    <source>
        <strain evidence="1">4086291</strain>
    </source>
</reference>
<dbReference type="AlphaFoldDB" id="A0A1X6PC86"/>
<protein>
    <submittedName>
        <fullName evidence="1">Uncharacterized protein</fullName>
    </submittedName>
</protein>
<dbReference type="Proteomes" id="UP000218209">
    <property type="component" value="Unassembled WGS sequence"/>
</dbReference>
<evidence type="ECO:0000313" key="2">
    <source>
        <dbReference type="Proteomes" id="UP000218209"/>
    </source>
</evidence>
<sequence>MEKDSQRTVIGKPQAEAYLALIGKDIRPDKAKDPRRSRLGGSDYDTIGAVSIRLPDADDYFLPLIVNVMALNVPFLLGLDTFDLHRIGVAVPLVRKFGHIYLDWGSKILYTFPDLQRIQEHFNHAKPERLYALMRRAKDHQETPETIRQLEDVTEAGDEPSRFRVAMPEEDIRFNRRVIPDVMTLGQTSMLHVVDRDTLLSAAAFLRDTVSSKPGWEAFFRCWVSVDAGYLLDCDARRRLHWRFADG</sequence>
<proteinExistence type="predicted"/>
<name>A0A1X6PC86_PORUM</name>
<gene>
    <name evidence="1" type="ORF">BU14_0108s0038</name>
</gene>